<evidence type="ECO:0000256" key="2">
    <source>
        <dbReference type="ARBA" id="ARBA00022448"/>
    </source>
</evidence>
<evidence type="ECO:0000256" key="5">
    <source>
        <dbReference type="ARBA" id="ARBA00023136"/>
    </source>
</evidence>
<feature type="domain" description="Major facilitator superfamily (MFS) profile" evidence="8">
    <location>
        <begin position="45"/>
        <end position="458"/>
    </location>
</feature>
<feature type="compositionally biased region" description="Basic and acidic residues" evidence="6">
    <location>
        <begin position="471"/>
        <end position="491"/>
    </location>
</feature>
<feature type="transmembrane region" description="Helical" evidence="7">
    <location>
        <begin position="44"/>
        <end position="68"/>
    </location>
</feature>
<dbReference type="Gene3D" id="1.20.1720.10">
    <property type="entry name" value="Multidrug resistance protein D"/>
    <property type="match status" value="1"/>
</dbReference>
<dbReference type="OrthoDB" id="3936150at2759"/>
<dbReference type="CDD" id="cd17323">
    <property type="entry name" value="MFS_Tpo1_MDR_like"/>
    <property type="match status" value="1"/>
</dbReference>
<evidence type="ECO:0000256" key="4">
    <source>
        <dbReference type="ARBA" id="ARBA00022989"/>
    </source>
</evidence>
<protein>
    <recommendedName>
        <fullName evidence="8">Major facilitator superfamily (MFS) profile domain-containing protein</fullName>
    </recommendedName>
</protein>
<evidence type="ECO:0000256" key="3">
    <source>
        <dbReference type="ARBA" id="ARBA00022692"/>
    </source>
</evidence>
<dbReference type="PANTHER" id="PTHR23502:SF5">
    <property type="entry name" value="QUINIDINE RESISTANCE PROTEIN 3"/>
    <property type="match status" value="1"/>
</dbReference>
<dbReference type="FunFam" id="1.20.1250.20:FF:000172">
    <property type="entry name" value="MFS multidrug resistance transporter"/>
    <property type="match status" value="1"/>
</dbReference>
<evidence type="ECO:0000313" key="9">
    <source>
        <dbReference type="EMBL" id="CDS11344.1"/>
    </source>
</evidence>
<keyword evidence="2" id="KW-0813">Transport</keyword>
<feature type="transmembrane region" description="Helical" evidence="7">
    <location>
        <begin position="341"/>
        <end position="358"/>
    </location>
</feature>
<dbReference type="GO" id="GO:0005886">
    <property type="term" value="C:plasma membrane"/>
    <property type="evidence" value="ECO:0007669"/>
    <property type="project" value="TreeGrafter"/>
</dbReference>
<proteinExistence type="predicted"/>
<organism evidence="9">
    <name type="scientific">Lichtheimia ramosa</name>
    <dbReference type="NCBI Taxonomy" id="688394"/>
    <lineage>
        <taxon>Eukaryota</taxon>
        <taxon>Fungi</taxon>
        <taxon>Fungi incertae sedis</taxon>
        <taxon>Mucoromycota</taxon>
        <taxon>Mucoromycotina</taxon>
        <taxon>Mucoromycetes</taxon>
        <taxon>Mucorales</taxon>
        <taxon>Lichtheimiaceae</taxon>
        <taxon>Lichtheimia</taxon>
    </lineage>
</organism>
<feature type="transmembrane region" description="Helical" evidence="7">
    <location>
        <begin position="258"/>
        <end position="276"/>
    </location>
</feature>
<feature type="transmembrane region" description="Helical" evidence="7">
    <location>
        <begin position="201"/>
        <end position="219"/>
    </location>
</feature>
<keyword evidence="5 7" id="KW-0472">Membrane</keyword>
<dbReference type="Pfam" id="PF07690">
    <property type="entry name" value="MFS_1"/>
    <property type="match status" value="1"/>
</dbReference>
<feature type="transmembrane region" description="Helical" evidence="7">
    <location>
        <begin position="170"/>
        <end position="195"/>
    </location>
</feature>
<dbReference type="PROSITE" id="PS50850">
    <property type="entry name" value="MFS"/>
    <property type="match status" value="1"/>
</dbReference>
<sequence length="512" mass="56267">MSESETTTKNETHDHISQGRLKYFIGDPYSLDDPQKLTMRRKQVIIAVVALSAVTGPIGSMIYMPALLAVADDLHTSSEAVNGTVSAYVVFMGVAPLIWATLSDFYGRKRMYLSSIIIGIIASIICAFSVNIAMLVVFRAIQAAGLCASQTLGAGVIADTIPMKQRGRAYGFFYIGPLLGPVIGPTVGGVLSQYYGWQSTFYFLAVLGGILFILVALFLPETLRKDKSQADQQRSPNHVKNLLRAFIPLLLMLHDPSVLVVTIYSTVIFASLYFLASCNNPTITDTFQRLYGYNQWQVGLVYLAFGVGLCLGSILAGQVSDWVLQHLRRKNNGQLVPEMRLRAAIPSFVLIPAGYVIYGWTTEYNIGVYAPIIGLFVYAFGQMSAFTPTNVYLVDSQPGRSATAIGVNNCARSIAAAIMAIFSTQALHSVGPGILFTILAAVNVLNIAMIVTCMLFGQRWREKFASKQAEQEKEAYEKQKAHIHHDDEEHHQHRQVALEHSLARTASRHSTI</sequence>
<reference evidence="9" key="1">
    <citation type="journal article" date="2014" name="Genome Announc.">
        <title>De novo whole-genome sequence and genome annotation of Lichtheimia ramosa.</title>
        <authorList>
            <person name="Linde J."/>
            <person name="Schwartze V."/>
            <person name="Binder U."/>
            <person name="Lass-Florl C."/>
            <person name="Voigt K."/>
            <person name="Horn F."/>
        </authorList>
    </citation>
    <scope>NUCLEOTIDE SEQUENCE</scope>
    <source>
        <strain evidence="9">JMRC FSU:6197</strain>
    </source>
</reference>
<dbReference type="GO" id="GO:0022857">
    <property type="term" value="F:transmembrane transporter activity"/>
    <property type="evidence" value="ECO:0007669"/>
    <property type="project" value="InterPro"/>
</dbReference>
<keyword evidence="3 7" id="KW-0812">Transmembrane</keyword>
<feature type="transmembrane region" description="Helical" evidence="7">
    <location>
        <begin position="434"/>
        <end position="457"/>
    </location>
</feature>
<dbReference type="EMBL" id="LK023346">
    <property type="protein sequence ID" value="CDS11344.1"/>
    <property type="molecule type" value="Genomic_DNA"/>
</dbReference>
<evidence type="ECO:0000256" key="7">
    <source>
        <dbReference type="SAM" id="Phobius"/>
    </source>
</evidence>
<dbReference type="AlphaFoldDB" id="A0A077WVQ2"/>
<dbReference type="PANTHER" id="PTHR23502">
    <property type="entry name" value="MAJOR FACILITATOR SUPERFAMILY"/>
    <property type="match status" value="1"/>
</dbReference>
<gene>
    <name evidence="9" type="ORF">LRAMOSA03607</name>
</gene>
<evidence type="ECO:0000256" key="6">
    <source>
        <dbReference type="SAM" id="MobiDB-lite"/>
    </source>
</evidence>
<dbReference type="SUPFAM" id="SSF103473">
    <property type="entry name" value="MFS general substrate transporter"/>
    <property type="match status" value="1"/>
</dbReference>
<dbReference type="InterPro" id="IPR036259">
    <property type="entry name" value="MFS_trans_sf"/>
</dbReference>
<dbReference type="InterPro" id="IPR011701">
    <property type="entry name" value="MFS"/>
</dbReference>
<accession>A0A077WVQ2</accession>
<evidence type="ECO:0000256" key="1">
    <source>
        <dbReference type="ARBA" id="ARBA00004141"/>
    </source>
</evidence>
<feature type="transmembrane region" description="Helical" evidence="7">
    <location>
        <begin position="80"/>
        <end position="100"/>
    </location>
</feature>
<keyword evidence="4 7" id="KW-1133">Transmembrane helix</keyword>
<evidence type="ECO:0000259" key="8">
    <source>
        <dbReference type="PROSITE" id="PS50850"/>
    </source>
</evidence>
<name>A0A077WVQ2_9FUNG</name>
<feature type="transmembrane region" description="Helical" evidence="7">
    <location>
        <begin position="112"/>
        <end position="134"/>
    </location>
</feature>
<comment type="subcellular location">
    <subcellularLocation>
        <location evidence="1">Membrane</location>
        <topology evidence="1">Multi-pass membrane protein</topology>
    </subcellularLocation>
</comment>
<feature type="transmembrane region" description="Helical" evidence="7">
    <location>
        <begin position="364"/>
        <end position="381"/>
    </location>
</feature>
<feature type="transmembrane region" description="Helical" evidence="7">
    <location>
        <begin position="296"/>
        <end position="320"/>
    </location>
</feature>
<feature type="region of interest" description="Disordered" evidence="6">
    <location>
        <begin position="471"/>
        <end position="493"/>
    </location>
</feature>
<dbReference type="InterPro" id="IPR020846">
    <property type="entry name" value="MFS_dom"/>
</dbReference>